<feature type="domain" description="Phosphotyrosine protein phosphatase I" evidence="5">
    <location>
        <begin position="10"/>
        <end position="175"/>
    </location>
</feature>
<evidence type="ECO:0000313" key="7">
    <source>
        <dbReference type="Proteomes" id="UP001344447"/>
    </source>
</evidence>
<dbReference type="Proteomes" id="UP001344447">
    <property type="component" value="Unassembled WGS sequence"/>
</dbReference>
<feature type="active site" description="Nucleophile" evidence="4">
    <location>
        <position position="16"/>
    </location>
</feature>
<keyword evidence="3" id="KW-0904">Protein phosphatase</keyword>
<dbReference type="InterPro" id="IPR023485">
    <property type="entry name" value="Ptyr_pPase"/>
</dbReference>
<dbReference type="InterPro" id="IPR017867">
    <property type="entry name" value="Tyr_phospatase_low_mol_wt"/>
</dbReference>
<comment type="caution">
    <text evidence="6">The sequence shown here is derived from an EMBL/GenBank/DDBJ whole genome shotgun (WGS) entry which is preliminary data.</text>
</comment>
<evidence type="ECO:0000259" key="5">
    <source>
        <dbReference type="SMART" id="SM00226"/>
    </source>
</evidence>
<keyword evidence="7" id="KW-1185">Reference proteome</keyword>
<evidence type="ECO:0000256" key="4">
    <source>
        <dbReference type="PIRSR" id="PIRSR617867-1"/>
    </source>
</evidence>
<dbReference type="PRINTS" id="PR00719">
    <property type="entry name" value="LMWPTPASE"/>
</dbReference>
<dbReference type="AlphaFoldDB" id="A0AAN7TXD4"/>
<dbReference type="SMART" id="SM00226">
    <property type="entry name" value="LMWPc"/>
    <property type="match status" value="1"/>
</dbReference>
<dbReference type="Gene3D" id="3.40.50.2300">
    <property type="match status" value="1"/>
</dbReference>
<dbReference type="InterPro" id="IPR050438">
    <property type="entry name" value="LMW_PTPase"/>
</dbReference>
<evidence type="ECO:0000256" key="2">
    <source>
        <dbReference type="ARBA" id="ARBA00022801"/>
    </source>
</evidence>
<dbReference type="CDD" id="cd16343">
    <property type="entry name" value="LMWPTP"/>
    <property type="match status" value="1"/>
</dbReference>
<dbReference type="PANTHER" id="PTHR11717">
    <property type="entry name" value="LOW MOLECULAR WEIGHT PROTEIN TYROSINE PHOSPHATASE"/>
    <property type="match status" value="1"/>
</dbReference>
<sequence>MSTESKNLKKKVLFVCLGNICRSTMAEIVFRGLLHSRGVLDSFEIDSAGTSSYHIGDTPDPRTVQACNQNMGRAISEESLKHFRSIPLHRAREFSDQDFSKFDYIFAMDESNLSNIKKMLKHSTSKETHIATVKRLGEYHTYKKINVEDPYYGDTSNFNICFNHVHDCLVNFLNEIESSN</sequence>
<keyword evidence="2" id="KW-0378">Hydrolase</keyword>
<dbReference type="Pfam" id="PF01451">
    <property type="entry name" value="LMWPc"/>
    <property type="match status" value="1"/>
</dbReference>
<evidence type="ECO:0000256" key="1">
    <source>
        <dbReference type="ARBA" id="ARBA00011063"/>
    </source>
</evidence>
<feature type="active site" evidence="4">
    <location>
        <position position="22"/>
    </location>
</feature>
<accession>A0AAN7TXD4</accession>
<evidence type="ECO:0000313" key="6">
    <source>
        <dbReference type="EMBL" id="KAK5576805.1"/>
    </source>
</evidence>
<name>A0AAN7TXD4_9MYCE</name>
<organism evidence="6 7">
    <name type="scientific">Dictyostelium firmibasis</name>
    <dbReference type="NCBI Taxonomy" id="79012"/>
    <lineage>
        <taxon>Eukaryota</taxon>
        <taxon>Amoebozoa</taxon>
        <taxon>Evosea</taxon>
        <taxon>Eumycetozoa</taxon>
        <taxon>Dictyostelia</taxon>
        <taxon>Dictyosteliales</taxon>
        <taxon>Dictyosteliaceae</taxon>
        <taxon>Dictyostelium</taxon>
    </lineage>
</organism>
<protein>
    <recommendedName>
        <fullName evidence="5">Phosphotyrosine protein phosphatase I domain-containing protein</fullName>
    </recommendedName>
</protein>
<gene>
    <name evidence="6" type="ORF">RB653_007949</name>
</gene>
<feature type="active site" description="Proton donor" evidence="4">
    <location>
        <position position="149"/>
    </location>
</feature>
<reference evidence="6 7" key="1">
    <citation type="submission" date="2023-11" db="EMBL/GenBank/DDBJ databases">
        <title>Dfirmibasis_genome.</title>
        <authorList>
            <person name="Edelbroek B."/>
            <person name="Kjellin J."/>
            <person name="Jerlstrom-Hultqvist J."/>
            <person name="Soderbom F."/>
        </authorList>
    </citation>
    <scope>NUCLEOTIDE SEQUENCE [LARGE SCALE GENOMIC DNA]</scope>
    <source>
        <strain evidence="6 7">TNS-C-14</strain>
    </source>
</reference>
<dbReference type="GO" id="GO:0004725">
    <property type="term" value="F:protein tyrosine phosphatase activity"/>
    <property type="evidence" value="ECO:0007669"/>
    <property type="project" value="InterPro"/>
</dbReference>
<dbReference type="EMBL" id="JAVFKY010000005">
    <property type="protein sequence ID" value="KAK5576805.1"/>
    <property type="molecule type" value="Genomic_DNA"/>
</dbReference>
<proteinExistence type="inferred from homology"/>
<dbReference type="SUPFAM" id="SSF52788">
    <property type="entry name" value="Phosphotyrosine protein phosphatases I"/>
    <property type="match status" value="1"/>
</dbReference>
<evidence type="ECO:0000256" key="3">
    <source>
        <dbReference type="ARBA" id="ARBA00022912"/>
    </source>
</evidence>
<comment type="similarity">
    <text evidence="1">Belongs to the low molecular weight phosphotyrosine protein phosphatase family.</text>
</comment>
<dbReference type="PANTHER" id="PTHR11717:SF7">
    <property type="entry name" value="LOW MOLECULAR WEIGHT PHOSPHOTYROSINE PROTEIN PHOSPHATASE"/>
    <property type="match status" value="1"/>
</dbReference>
<dbReference type="InterPro" id="IPR036196">
    <property type="entry name" value="Ptyr_pPase_sf"/>
</dbReference>